<accession>A0A3L9FYN8</accession>
<dbReference type="GO" id="GO:0022857">
    <property type="term" value="F:transmembrane transporter activity"/>
    <property type="evidence" value="ECO:0007669"/>
    <property type="project" value="InterPro"/>
</dbReference>
<comment type="caution">
    <text evidence="4">The sequence shown here is derived from an EMBL/GenBank/DDBJ whole genome shotgun (WGS) entry which is preliminary data.</text>
</comment>
<dbReference type="AlphaFoldDB" id="A0A3L9FYN8"/>
<protein>
    <submittedName>
        <fullName evidence="4">TOBE domain-containing protein</fullName>
    </submittedName>
</protein>
<dbReference type="Proteomes" id="UP000281340">
    <property type="component" value="Unassembled WGS sequence"/>
</dbReference>
<dbReference type="EMBL" id="WTRC01000443">
    <property type="protein sequence ID" value="MWT23272.1"/>
    <property type="molecule type" value="Genomic_DNA"/>
</dbReference>
<dbReference type="Proteomes" id="UP000462271">
    <property type="component" value="Unassembled WGS sequence"/>
</dbReference>
<dbReference type="SUPFAM" id="SSF50331">
    <property type="entry name" value="MOP-like"/>
    <property type="match status" value="1"/>
</dbReference>
<dbReference type="GO" id="GO:0043190">
    <property type="term" value="C:ATP-binding cassette (ABC) transporter complex"/>
    <property type="evidence" value="ECO:0007669"/>
    <property type="project" value="InterPro"/>
</dbReference>
<dbReference type="InterPro" id="IPR008995">
    <property type="entry name" value="Mo/tungstate-bd_C_term_dom"/>
</dbReference>
<reference evidence="2 6" key="2">
    <citation type="submission" date="2019-12" db="EMBL/GenBank/DDBJ databases">
        <title>Enteriobacteria Tanzani isolates_10432.</title>
        <authorList>
            <person name="Subbiah M."/>
            <person name="Call D."/>
        </authorList>
    </citation>
    <scope>NUCLEOTIDE SEQUENCE [LARGE SCALE GENOMIC DNA]</scope>
    <source>
        <strain evidence="2 6">10432wG8</strain>
    </source>
</reference>
<name>A0A3L9FYN8_ECOLX</name>
<sequence>IAYLGDLSVYHVRLKSGQMISAQLQNAHRHRKGLPTWGDEVRLCWEVDSCVVLTV</sequence>
<evidence type="ECO:0000313" key="2">
    <source>
        <dbReference type="EMBL" id="MWL00936.1"/>
    </source>
</evidence>
<gene>
    <name evidence="4" type="ORF">EAI46_37030</name>
    <name evidence="3" type="ORF">GP965_20545</name>
    <name evidence="2" type="ORF">GQM21_28105</name>
</gene>
<proteinExistence type="predicted"/>
<dbReference type="EMBL" id="WTML01000342">
    <property type="protein sequence ID" value="MWL00936.1"/>
    <property type="molecule type" value="Genomic_DNA"/>
</dbReference>
<evidence type="ECO:0000313" key="3">
    <source>
        <dbReference type="EMBL" id="MWT23272.1"/>
    </source>
</evidence>
<reference evidence="4 5" key="1">
    <citation type="submission" date="2018-10" db="EMBL/GenBank/DDBJ databases">
        <title>Comparison of Escherichia coli isolates recovered from retail chicken and from chicken fecal samples by antimicrobial susceptibility test and whole genome sequencing.</title>
        <authorList>
            <person name="Tang B."/>
            <person name="Ma Y."/>
            <person name="He X."/>
            <person name="Cao L."/>
            <person name="Xia X."/>
            <person name="Yang H."/>
        </authorList>
    </citation>
    <scope>NUCLEOTIDE SEQUENCE [LARGE SCALE GENOMIC DNA]</scope>
    <source>
        <strain evidence="4 5">CMJH98b</strain>
    </source>
</reference>
<evidence type="ECO:0000259" key="1">
    <source>
        <dbReference type="Pfam" id="PF08402"/>
    </source>
</evidence>
<dbReference type="Pfam" id="PF08402">
    <property type="entry name" value="TOBE_2"/>
    <property type="match status" value="1"/>
</dbReference>
<evidence type="ECO:0000313" key="7">
    <source>
        <dbReference type="Proteomes" id="UP000462410"/>
    </source>
</evidence>
<dbReference type="InterPro" id="IPR013611">
    <property type="entry name" value="Transp-assoc_OB_typ2"/>
</dbReference>
<organism evidence="4 5">
    <name type="scientific">Escherichia coli</name>
    <dbReference type="NCBI Taxonomy" id="562"/>
    <lineage>
        <taxon>Bacteria</taxon>
        <taxon>Pseudomonadati</taxon>
        <taxon>Pseudomonadota</taxon>
        <taxon>Gammaproteobacteria</taxon>
        <taxon>Enterobacterales</taxon>
        <taxon>Enterobacteriaceae</taxon>
        <taxon>Escherichia</taxon>
    </lineage>
</organism>
<dbReference type="GO" id="GO:0005524">
    <property type="term" value="F:ATP binding"/>
    <property type="evidence" value="ECO:0007669"/>
    <property type="project" value="InterPro"/>
</dbReference>
<feature type="non-terminal residue" evidence="4">
    <location>
        <position position="1"/>
    </location>
</feature>
<feature type="domain" description="Transport-associated OB type 2" evidence="1">
    <location>
        <begin position="1"/>
        <end position="53"/>
    </location>
</feature>
<dbReference type="Proteomes" id="UP000462410">
    <property type="component" value="Unassembled WGS sequence"/>
</dbReference>
<evidence type="ECO:0000313" key="4">
    <source>
        <dbReference type="EMBL" id="RLY30385.1"/>
    </source>
</evidence>
<dbReference type="EMBL" id="RDDM01001782">
    <property type="protein sequence ID" value="RLY30385.1"/>
    <property type="molecule type" value="Genomic_DNA"/>
</dbReference>
<evidence type="ECO:0000313" key="6">
    <source>
        <dbReference type="Proteomes" id="UP000462271"/>
    </source>
</evidence>
<reference evidence="3 7" key="3">
    <citation type="submission" date="2019-12" db="EMBL/GenBank/DDBJ databases">
        <title>Enteriobacteria Tanzani isolates_8377-8380.</title>
        <authorList>
            <person name="Subbiah M."/>
            <person name="Call D."/>
        </authorList>
    </citation>
    <scope>NUCLEOTIDE SEQUENCE [LARGE SCALE GENOMIC DNA]</scope>
    <source>
        <strain evidence="3 7">8378wH8</strain>
    </source>
</reference>
<evidence type="ECO:0000313" key="5">
    <source>
        <dbReference type="Proteomes" id="UP000281340"/>
    </source>
</evidence>